<feature type="transmembrane region" description="Helical" evidence="1">
    <location>
        <begin position="86"/>
        <end position="107"/>
    </location>
</feature>
<protein>
    <submittedName>
        <fullName evidence="3">Acyltransferase</fullName>
        <ecNumber evidence="3">2.3.-.-</ecNumber>
    </submittedName>
</protein>
<evidence type="ECO:0000313" key="4">
    <source>
        <dbReference type="Proteomes" id="UP001309705"/>
    </source>
</evidence>
<keyword evidence="1" id="KW-0812">Transmembrane</keyword>
<evidence type="ECO:0000256" key="1">
    <source>
        <dbReference type="SAM" id="Phobius"/>
    </source>
</evidence>
<dbReference type="InterPro" id="IPR002656">
    <property type="entry name" value="Acyl_transf_3_dom"/>
</dbReference>
<gene>
    <name evidence="3" type="ORF">VSX58_02760</name>
</gene>
<feature type="transmembrane region" description="Helical" evidence="1">
    <location>
        <begin position="239"/>
        <end position="258"/>
    </location>
</feature>
<name>A0ABU6JM65_9GAMM</name>
<keyword evidence="1" id="KW-1133">Transmembrane helix</keyword>
<dbReference type="InterPro" id="IPR050879">
    <property type="entry name" value="Acyltransferase_3"/>
</dbReference>
<dbReference type="Proteomes" id="UP001309705">
    <property type="component" value="Unassembled WGS sequence"/>
</dbReference>
<reference evidence="3 4" key="1">
    <citation type="journal article" date="2017" name="Int. J. Syst. Evol. Microbiol.">
        <title>Brenneria populi subsp. brevivirga subsp. nov. isolated from symptomatic bark of Populus x euramericana canker, and description of Brenneria populi subsp. populi subsp. nov.</title>
        <authorList>
            <person name="Zheng M.H."/>
            <person name="Piao C.G."/>
            <person name="Xue H."/>
            <person name="Guo M.W."/>
            <person name="Li Y."/>
        </authorList>
    </citation>
    <scope>NUCLEOTIDE SEQUENCE [LARGE SCALE GENOMIC DNA]</scope>
    <source>
        <strain evidence="3 4">D9-5</strain>
    </source>
</reference>
<keyword evidence="3" id="KW-0808">Transferase</keyword>
<dbReference type="PANTHER" id="PTHR23028:SF53">
    <property type="entry name" value="ACYL_TRANSF_3 DOMAIN-CONTAINING PROTEIN"/>
    <property type="match status" value="1"/>
</dbReference>
<comment type="caution">
    <text evidence="3">The sequence shown here is derived from an EMBL/GenBank/DDBJ whole genome shotgun (WGS) entry which is preliminary data.</text>
</comment>
<feature type="transmembrane region" description="Helical" evidence="1">
    <location>
        <begin position="5"/>
        <end position="24"/>
    </location>
</feature>
<feature type="transmembrane region" description="Helical" evidence="1">
    <location>
        <begin position="305"/>
        <end position="325"/>
    </location>
</feature>
<keyword evidence="4" id="KW-1185">Reference proteome</keyword>
<feature type="transmembrane region" description="Helical" evidence="1">
    <location>
        <begin position="127"/>
        <end position="151"/>
    </location>
</feature>
<dbReference type="PANTHER" id="PTHR23028">
    <property type="entry name" value="ACETYLTRANSFERASE"/>
    <property type="match status" value="1"/>
</dbReference>
<dbReference type="GO" id="GO:0016746">
    <property type="term" value="F:acyltransferase activity"/>
    <property type="evidence" value="ECO:0007669"/>
    <property type="project" value="UniProtKB-KW"/>
</dbReference>
<feature type="transmembrane region" description="Helical" evidence="1">
    <location>
        <begin position="337"/>
        <end position="355"/>
    </location>
</feature>
<feature type="transmembrane region" description="Helical" evidence="1">
    <location>
        <begin position="44"/>
        <end position="65"/>
    </location>
</feature>
<accession>A0ABU6JM65</accession>
<evidence type="ECO:0000313" key="3">
    <source>
        <dbReference type="EMBL" id="MEC5341537.1"/>
    </source>
</evidence>
<feature type="transmembrane region" description="Helical" evidence="1">
    <location>
        <begin position="183"/>
        <end position="204"/>
    </location>
</feature>
<sequence length="414" mass="45679">MQGLLFLAVCTLPIFSCFLLYPLLSSKFTQEIGDGEKISTIDGLRGLSATAVIIHHGILMSNLFIDSTWKINAGYIAYFNEATHRILTQFGSFGVMVFFMITGYLFWNKALNNGGAGDVGVFYRRRIYRLLPLYLFAVIAVYGLSFLIGFSDKMDIRYFVHSLASWLSFGFIQGMPLTDSKPGWLILCGVFWTLAIEVKFYALFPFLSSLCKNRGVSLALLLGAIVVLLALLRCDAIAGGTYSILFAFIGGMLTATLHRFSSFRHETQNINSQPWLNSLFAALAIGSVALSFSLFDFAYTSLSVLLIALFFLITASGNTLFGLLTLKPIRFSGIVSYSSYIIHGLVLTSAFTLIYPRYGALAALSVAFVLVTLISALTYLKIEKPFIMLSHGKAQRRAPQTPVRPASQRASLTE</sequence>
<dbReference type="EMBL" id="JAYWTM010000001">
    <property type="protein sequence ID" value="MEC5341537.1"/>
    <property type="molecule type" value="Genomic_DNA"/>
</dbReference>
<feature type="transmembrane region" description="Helical" evidence="1">
    <location>
        <begin position="216"/>
        <end position="233"/>
    </location>
</feature>
<feature type="transmembrane region" description="Helical" evidence="1">
    <location>
        <begin position="279"/>
        <end position="299"/>
    </location>
</feature>
<dbReference type="Pfam" id="PF01757">
    <property type="entry name" value="Acyl_transf_3"/>
    <property type="match status" value="1"/>
</dbReference>
<keyword evidence="3" id="KW-0012">Acyltransferase</keyword>
<dbReference type="EC" id="2.3.-.-" evidence="3"/>
<evidence type="ECO:0000259" key="2">
    <source>
        <dbReference type="Pfam" id="PF01757"/>
    </source>
</evidence>
<proteinExistence type="predicted"/>
<feature type="transmembrane region" description="Helical" evidence="1">
    <location>
        <begin position="361"/>
        <end position="380"/>
    </location>
</feature>
<feature type="domain" description="Acyltransferase 3" evidence="2">
    <location>
        <begin position="40"/>
        <end position="379"/>
    </location>
</feature>
<organism evidence="3 4">
    <name type="scientific">Brenneria populi</name>
    <dbReference type="NCBI Taxonomy" id="1505588"/>
    <lineage>
        <taxon>Bacteria</taxon>
        <taxon>Pseudomonadati</taxon>
        <taxon>Pseudomonadota</taxon>
        <taxon>Gammaproteobacteria</taxon>
        <taxon>Enterobacterales</taxon>
        <taxon>Pectobacteriaceae</taxon>
        <taxon>Brenneria</taxon>
    </lineage>
</organism>
<keyword evidence="1" id="KW-0472">Membrane</keyword>
<dbReference type="RefSeq" id="WP_327616708.1">
    <property type="nucleotide sequence ID" value="NZ_JAYWTM010000001.1"/>
</dbReference>